<keyword evidence="1" id="KW-0802">TPR repeat</keyword>
<protein>
    <recommendedName>
        <fullName evidence="4">Tetratricopeptide repeat protein</fullName>
    </recommendedName>
</protein>
<name>A5G5M1_GEOUR</name>
<dbReference type="STRING" id="351605.Gura_2917"/>
<dbReference type="AlphaFoldDB" id="A5G5M1"/>
<evidence type="ECO:0000313" key="2">
    <source>
        <dbReference type="EMBL" id="ABQ27089.1"/>
    </source>
</evidence>
<dbReference type="PROSITE" id="PS50005">
    <property type="entry name" value="TPR"/>
    <property type="match status" value="1"/>
</dbReference>
<evidence type="ECO:0000256" key="1">
    <source>
        <dbReference type="PROSITE-ProRule" id="PRU00339"/>
    </source>
</evidence>
<dbReference type="Gene3D" id="1.25.40.10">
    <property type="entry name" value="Tetratricopeptide repeat domain"/>
    <property type="match status" value="1"/>
</dbReference>
<dbReference type="SUPFAM" id="SSF48452">
    <property type="entry name" value="TPR-like"/>
    <property type="match status" value="1"/>
</dbReference>
<dbReference type="InterPro" id="IPR011990">
    <property type="entry name" value="TPR-like_helical_dom_sf"/>
</dbReference>
<dbReference type="KEGG" id="gur:Gura_2917"/>
<sequence>MKMKKSGKNAHPAARAVLEDLGNKEWRFAEIPYETEMKFNDLLDARDFGSVTPAEMERQLRELLHETPNFIDVYHHLAMLLDQRGKRHEAQLLWQQAVNIGMQCFIEKFSAAGNKLEWGWLENRPFLRAYHSLGLQHMESGNTEMALSIFRTIMSLNSGDNQGVRALVVDCCLKLKMYKDALAVCEDSLGDHMAETVYGRVLALVALKRMTQAEKALRQAVTVLPLVAGELVKTRHTRPRNMREGHYTVGGADQAWYYWQEAGEYWVQVLGAIEFVRERLKGRG</sequence>
<gene>
    <name evidence="2" type="ordered locus">Gura_2917</name>
</gene>
<organism evidence="2 3">
    <name type="scientific">Geotalea uraniireducens (strain Rf4)</name>
    <name type="common">Geobacter uraniireducens</name>
    <dbReference type="NCBI Taxonomy" id="351605"/>
    <lineage>
        <taxon>Bacteria</taxon>
        <taxon>Pseudomonadati</taxon>
        <taxon>Thermodesulfobacteriota</taxon>
        <taxon>Desulfuromonadia</taxon>
        <taxon>Geobacterales</taxon>
        <taxon>Geobacteraceae</taxon>
        <taxon>Geotalea</taxon>
    </lineage>
</organism>
<reference evidence="2 3" key="1">
    <citation type="submission" date="2007-05" db="EMBL/GenBank/DDBJ databases">
        <title>Complete sequence of Geobacter uraniireducens Rf4.</title>
        <authorList>
            <consortium name="US DOE Joint Genome Institute"/>
            <person name="Copeland A."/>
            <person name="Lucas S."/>
            <person name="Lapidus A."/>
            <person name="Barry K."/>
            <person name="Detter J.C."/>
            <person name="Glavina del Rio T."/>
            <person name="Hammon N."/>
            <person name="Israni S."/>
            <person name="Dalin E."/>
            <person name="Tice H."/>
            <person name="Pitluck S."/>
            <person name="Chertkov O."/>
            <person name="Brettin T."/>
            <person name="Bruce D."/>
            <person name="Han C."/>
            <person name="Schmutz J."/>
            <person name="Larimer F."/>
            <person name="Land M."/>
            <person name="Hauser L."/>
            <person name="Kyrpides N."/>
            <person name="Mikhailova N."/>
            <person name="Shelobolina E."/>
            <person name="Aklujkar M."/>
            <person name="Lovley D."/>
            <person name="Richardson P."/>
        </authorList>
    </citation>
    <scope>NUCLEOTIDE SEQUENCE [LARGE SCALE GENOMIC DNA]</scope>
    <source>
        <strain evidence="2 3">Rf4</strain>
    </source>
</reference>
<dbReference type="InterPro" id="IPR019734">
    <property type="entry name" value="TPR_rpt"/>
</dbReference>
<dbReference type="OrthoDB" id="6399948at2"/>
<keyword evidence="3" id="KW-1185">Reference proteome</keyword>
<dbReference type="EMBL" id="CP000698">
    <property type="protein sequence ID" value="ABQ27089.1"/>
    <property type="molecule type" value="Genomic_DNA"/>
</dbReference>
<proteinExistence type="predicted"/>
<feature type="repeat" description="TPR" evidence="1">
    <location>
        <begin position="127"/>
        <end position="160"/>
    </location>
</feature>
<dbReference type="HOGENOM" id="CLU_979207_0_0_7"/>
<accession>A5G5M1</accession>
<evidence type="ECO:0008006" key="4">
    <source>
        <dbReference type="Google" id="ProtNLM"/>
    </source>
</evidence>
<dbReference type="RefSeq" id="WP_011939759.1">
    <property type="nucleotide sequence ID" value="NC_009483.1"/>
</dbReference>
<dbReference type="InterPro" id="IPR006994">
    <property type="entry name" value="TCF25/Rqc1"/>
</dbReference>
<dbReference type="Pfam" id="PF04910">
    <property type="entry name" value="Tcf25"/>
    <property type="match status" value="1"/>
</dbReference>
<dbReference type="Proteomes" id="UP000006695">
    <property type="component" value="Chromosome"/>
</dbReference>
<evidence type="ECO:0000313" key="3">
    <source>
        <dbReference type="Proteomes" id="UP000006695"/>
    </source>
</evidence>